<proteinExistence type="predicted"/>
<feature type="transmembrane region" description="Helical" evidence="6">
    <location>
        <begin position="183"/>
        <end position="203"/>
    </location>
</feature>
<comment type="subcellular location">
    <subcellularLocation>
        <location evidence="1">Cell membrane</location>
        <topology evidence="1">Multi-pass membrane protein</topology>
    </subcellularLocation>
</comment>
<feature type="transmembrane region" description="Helical" evidence="6">
    <location>
        <begin position="40"/>
        <end position="67"/>
    </location>
</feature>
<feature type="transmembrane region" description="Helical" evidence="6">
    <location>
        <begin position="73"/>
        <end position="92"/>
    </location>
</feature>
<dbReference type="PANTHER" id="PTHR30086:SF20">
    <property type="entry name" value="ARGININE EXPORTER PROTEIN ARGO-RELATED"/>
    <property type="match status" value="1"/>
</dbReference>
<sequence>MNFEFYIKGLIIGLSIAAPVGPIGVLCIRRTLAYGRMVGLVSGLGAATADGIYGLVAGFGLTVIMNFLIGQHFWIQLIGGFFLCYLGVKTLISKASYTQSDTQKKNIMNAFLSVLFLTLTNPMTILSFIAIFAGLGISNSNSNIVSSVILVLGVFCGSSLWWVILSSGVGLFRTRINDRSLTLINRLSGIIIIIFGCIALYGLM</sequence>
<dbReference type="Pfam" id="PF01810">
    <property type="entry name" value="LysE"/>
    <property type="match status" value="1"/>
</dbReference>
<keyword evidence="5 6" id="KW-0472">Membrane</keyword>
<evidence type="ECO:0000256" key="3">
    <source>
        <dbReference type="ARBA" id="ARBA00022692"/>
    </source>
</evidence>
<feature type="transmembrane region" description="Helical" evidence="6">
    <location>
        <begin position="6"/>
        <end position="28"/>
    </location>
</feature>
<evidence type="ECO:0000256" key="6">
    <source>
        <dbReference type="SAM" id="Phobius"/>
    </source>
</evidence>
<accession>A0ABX2ZMY0</accession>
<name>A0ABX2ZMY0_9BACI</name>
<dbReference type="EMBL" id="MDKC01000034">
    <property type="protein sequence ID" value="ODG90566.1"/>
    <property type="molecule type" value="Genomic_DNA"/>
</dbReference>
<reference evidence="7 8" key="1">
    <citation type="submission" date="2016-07" db="EMBL/GenBank/DDBJ databases">
        <authorList>
            <person name="Townsley L."/>
            <person name="Shank E.A."/>
        </authorList>
    </citation>
    <scope>NUCLEOTIDE SEQUENCE [LARGE SCALE GENOMIC DNA]</scope>
    <source>
        <strain evidence="7 8">CH01</strain>
    </source>
</reference>
<feature type="transmembrane region" description="Helical" evidence="6">
    <location>
        <begin position="144"/>
        <end position="171"/>
    </location>
</feature>
<evidence type="ECO:0000256" key="2">
    <source>
        <dbReference type="ARBA" id="ARBA00022475"/>
    </source>
</evidence>
<protein>
    <submittedName>
        <fullName evidence="7">Lysine transporter LysE</fullName>
    </submittedName>
</protein>
<keyword evidence="8" id="KW-1185">Reference proteome</keyword>
<evidence type="ECO:0000313" key="7">
    <source>
        <dbReference type="EMBL" id="ODG90566.1"/>
    </source>
</evidence>
<keyword evidence="2" id="KW-1003">Cell membrane</keyword>
<comment type="caution">
    <text evidence="7">The sequence shown here is derived from an EMBL/GenBank/DDBJ whole genome shotgun (WGS) entry which is preliminary data.</text>
</comment>
<evidence type="ECO:0000256" key="5">
    <source>
        <dbReference type="ARBA" id="ARBA00023136"/>
    </source>
</evidence>
<keyword evidence="3 6" id="KW-0812">Transmembrane</keyword>
<dbReference type="PANTHER" id="PTHR30086">
    <property type="entry name" value="ARGININE EXPORTER PROTEIN ARGO"/>
    <property type="match status" value="1"/>
</dbReference>
<feature type="transmembrane region" description="Helical" evidence="6">
    <location>
        <begin position="112"/>
        <end position="138"/>
    </location>
</feature>
<evidence type="ECO:0000256" key="1">
    <source>
        <dbReference type="ARBA" id="ARBA00004651"/>
    </source>
</evidence>
<evidence type="ECO:0000256" key="4">
    <source>
        <dbReference type="ARBA" id="ARBA00022989"/>
    </source>
</evidence>
<evidence type="ECO:0000313" key="8">
    <source>
        <dbReference type="Proteomes" id="UP000094580"/>
    </source>
</evidence>
<gene>
    <name evidence="7" type="ORF">BED47_11890</name>
</gene>
<organism evidence="7 8">
    <name type="scientific">Gottfriedia luciferensis</name>
    <dbReference type="NCBI Taxonomy" id="178774"/>
    <lineage>
        <taxon>Bacteria</taxon>
        <taxon>Bacillati</taxon>
        <taxon>Bacillota</taxon>
        <taxon>Bacilli</taxon>
        <taxon>Bacillales</taxon>
        <taxon>Bacillaceae</taxon>
        <taxon>Gottfriedia</taxon>
    </lineage>
</organism>
<dbReference type="Proteomes" id="UP000094580">
    <property type="component" value="Unassembled WGS sequence"/>
</dbReference>
<dbReference type="InterPro" id="IPR001123">
    <property type="entry name" value="LeuE-type"/>
</dbReference>
<keyword evidence="4 6" id="KW-1133">Transmembrane helix</keyword>
<dbReference type="RefSeq" id="WP_025568983.1">
    <property type="nucleotide sequence ID" value="NZ_MDKC01000034.1"/>
</dbReference>